<name>Q8H307_ORYSJ</name>
<feature type="compositionally biased region" description="Low complexity" evidence="1">
    <location>
        <begin position="106"/>
        <end position="117"/>
    </location>
</feature>
<accession>Q8H307</accession>
<organism evidence="2 3">
    <name type="scientific">Oryza sativa subsp. japonica</name>
    <name type="common">Rice</name>
    <dbReference type="NCBI Taxonomy" id="39947"/>
    <lineage>
        <taxon>Eukaryota</taxon>
        <taxon>Viridiplantae</taxon>
        <taxon>Streptophyta</taxon>
        <taxon>Embryophyta</taxon>
        <taxon>Tracheophyta</taxon>
        <taxon>Spermatophyta</taxon>
        <taxon>Magnoliopsida</taxon>
        <taxon>Liliopsida</taxon>
        <taxon>Poales</taxon>
        <taxon>Poaceae</taxon>
        <taxon>BOP clade</taxon>
        <taxon>Oryzoideae</taxon>
        <taxon>Oryzeae</taxon>
        <taxon>Oryzinae</taxon>
        <taxon>Oryza</taxon>
        <taxon>Oryza sativa</taxon>
    </lineage>
</organism>
<reference evidence="3" key="2">
    <citation type="journal article" date="2008" name="Nucleic Acids Res.">
        <title>The rice annotation project database (RAP-DB): 2008 update.</title>
        <authorList>
            <consortium name="The rice annotation project (RAP)"/>
        </authorList>
    </citation>
    <scope>GENOME REANNOTATION</scope>
    <source>
        <strain evidence="3">cv. Nipponbare</strain>
    </source>
</reference>
<proteinExistence type="predicted"/>
<evidence type="ECO:0000256" key="1">
    <source>
        <dbReference type="SAM" id="MobiDB-lite"/>
    </source>
</evidence>
<dbReference type="AlphaFoldDB" id="Q8H307"/>
<gene>
    <name evidence="2" type="primary">P0710F09.120</name>
</gene>
<evidence type="ECO:0000313" key="2">
    <source>
        <dbReference type="EMBL" id="BAC21539.1"/>
    </source>
</evidence>
<protein>
    <submittedName>
        <fullName evidence="2">Uncharacterized protein</fullName>
    </submittedName>
</protein>
<evidence type="ECO:0000313" key="3">
    <source>
        <dbReference type="Proteomes" id="UP000000763"/>
    </source>
</evidence>
<dbReference type="Proteomes" id="UP000000763">
    <property type="component" value="Chromosome 7"/>
</dbReference>
<dbReference type="EMBL" id="AP005325">
    <property type="protein sequence ID" value="BAC21539.1"/>
    <property type="molecule type" value="Genomic_DNA"/>
</dbReference>
<reference evidence="3" key="1">
    <citation type="journal article" date="2005" name="Nature">
        <title>The map-based sequence of the rice genome.</title>
        <authorList>
            <consortium name="International rice genome sequencing project (IRGSP)"/>
            <person name="Matsumoto T."/>
            <person name="Wu J."/>
            <person name="Kanamori H."/>
            <person name="Katayose Y."/>
            <person name="Fujisawa M."/>
            <person name="Namiki N."/>
            <person name="Mizuno H."/>
            <person name="Yamamoto K."/>
            <person name="Antonio B.A."/>
            <person name="Baba T."/>
            <person name="Sakata K."/>
            <person name="Nagamura Y."/>
            <person name="Aoki H."/>
            <person name="Arikawa K."/>
            <person name="Arita K."/>
            <person name="Bito T."/>
            <person name="Chiden Y."/>
            <person name="Fujitsuka N."/>
            <person name="Fukunaka R."/>
            <person name="Hamada M."/>
            <person name="Harada C."/>
            <person name="Hayashi A."/>
            <person name="Hijishita S."/>
            <person name="Honda M."/>
            <person name="Hosokawa S."/>
            <person name="Ichikawa Y."/>
            <person name="Idonuma A."/>
            <person name="Iijima M."/>
            <person name="Ikeda M."/>
            <person name="Ikeno M."/>
            <person name="Ito K."/>
            <person name="Ito S."/>
            <person name="Ito T."/>
            <person name="Ito Y."/>
            <person name="Ito Y."/>
            <person name="Iwabuchi A."/>
            <person name="Kamiya K."/>
            <person name="Karasawa W."/>
            <person name="Kurita K."/>
            <person name="Katagiri S."/>
            <person name="Kikuta A."/>
            <person name="Kobayashi H."/>
            <person name="Kobayashi N."/>
            <person name="Machita K."/>
            <person name="Maehara T."/>
            <person name="Masukawa M."/>
            <person name="Mizubayashi T."/>
            <person name="Mukai Y."/>
            <person name="Nagasaki H."/>
            <person name="Nagata Y."/>
            <person name="Naito S."/>
            <person name="Nakashima M."/>
            <person name="Nakama Y."/>
            <person name="Nakamichi Y."/>
            <person name="Nakamura M."/>
            <person name="Meguro A."/>
            <person name="Negishi M."/>
            <person name="Ohta I."/>
            <person name="Ohta T."/>
            <person name="Okamoto M."/>
            <person name="Ono N."/>
            <person name="Saji S."/>
            <person name="Sakaguchi M."/>
            <person name="Sakai K."/>
            <person name="Shibata M."/>
            <person name="Shimokawa T."/>
            <person name="Song J."/>
            <person name="Takazaki Y."/>
            <person name="Terasawa K."/>
            <person name="Tsugane M."/>
            <person name="Tsuji K."/>
            <person name="Ueda S."/>
            <person name="Waki K."/>
            <person name="Yamagata H."/>
            <person name="Yamamoto M."/>
            <person name="Yamamoto S."/>
            <person name="Yamane H."/>
            <person name="Yoshiki S."/>
            <person name="Yoshihara R."/>
            <person name="Yukawa K."/>
            <person name="Zhong H."/>
            <person name="Yano M."/>
            <person name="Yuan Q."/>
            <person name="Ouyang S."/>
            <person name="Liu J."/>
            <person name="Jones K.M."/>
            <person name="Gansberger K."/>
            <person name="Moffat K."/>
            <person name="Hill J."/>
            <person name="Bera J."/>
            <person name="Fadrosh D."/>
            <person name="Jin S."/>
            <person name="Johri S."/>
            <person name="Kim M."/>
            <person name="Overton L."/>
            <person name="Reardon M."/>
            <person name="Tsitrin T."/>
            <person name="Vuong H."/>
            <person name="Weaver B."/>
            <person name="Ciecko A."/>
            <person name="Tallon L."/>
            <person name="Jackson J."/>
            <person name="Pai G."/>
            <person name="Aken S.V."/>
            <person name="Utterback T."/>
            <person name="Reidmuller S."/>
            <person name="Feldblyum T."/>
            <person name="Hsiao J."/>
            <person name="Zismann V."/>
            <person name="Iobst S."/>
            <person name="de Vazeille A.R."/>
            <person name="Buell C.R."/>
            <person name="Ying K."/>
            <person name="Li Y."/>
            <person name="Lu T."/>
            <person name="Huang Y."/>
            <person name="Zhao Q."/>
            <person name="Feng Q."/>
            <person name="Zhang L."/>
            <person name="Zhu J."/>
            <person name="Weng Q."/>
            <person name="Mu J."/>
            <person name="Lu Y."/>
            <person name="Fan D."/>
            <person name="Liu Y."/>
            <person name="Guan J."/>
            <person name="Zhang Y."/>
            <person name="Yu S."/>
            <person name="Liu X."/>
            <person name="Zhang Y."/>
            <person name="Hong G."/>
            <person name="Han B."/>
            <person name="Choisne N."/>
            <person name="Demange N."/>
            <person name="Orjeda G."/>
            <person name="Samain S."/>
            <person name="Cattolico L."/>
            <person name="Pelletier E."/>
            <person name="Couloux A."/>
            <person name="Segurens B."/>
            <person name="Wincker P."/>
            <person name="D'Hont A."/>
            <person name="Scarpelli C."/>
            <person name="Weissenbach J."/>
            <person name="Salanoubat M."/>
            <person name="Quetier F."/>
            <person name="Yu Y."/>
            <person name="Kim H.R."/>
            <person name="Rambo T."/>
            <person name="Currie J."/>
            <person name="Collura K."/>
            <person name="Luo M."/>
            <person name="Yang T."/>
            <person name="Ammiraju J.S.S."/>
            <person name="Engler F."/>
            <person name="Soderlund C."/>
            <person name="Wing R.A."/>
            <person name="Palmer L.E."/>
            <person name="de la Bastide M."/>
            <person name="Spiegel L."/>
            <person name="Nascimento L."/>
            <person name="Zutavern T."/>
            <person name="O'Shaughnessy A."/>
            <person name="Dike S."/>
            <person name="Dedhia N."/>
            <person name="Preston R."/>
            <person name="Balija V."/>
            <person name="McCombie W.R."/>
            <person name="Chow T."/>
            <person name="Chen H."/>
            <person name="Chung M."/>
            <person name="Chen C."/>
            <person name="Shaw J."/>
            <person name="Wu H."/>
            <person name="Hsiao K."/>
            <person name="Chao Y."/>
            <person name="Chu M."/>
            <person name="Cheng C."/>
            <person name="Hour A."/>
            <person name="Lee P."/>
            <person name="Lin S."/>
            <person name="Lin Y."/>
            <person name="Liou J."/>
            <person name="Liu S."/>
            <person name="Hsing Y."/>
            <person name="Raghuvanshi S."/>
            <person name="Mohanty A."/>
            <person name="Bharti A.K."/>
            <person name="Gaur A."/>
            <person name="Gupta V."/>
            <person name="Kumar D."/>
            <person name="Ravi V."/>
            <person name="Vij S."/>
            <person name="Kapur A."/>
            <person name="Khurana P."/>
            <person name="Khurana P."/>
            <person name="Khurana J.P."/>
            <person name="Tyagi A.K."/>
            <person name="Gaikwad K."/>
            <person name="Singh A."/>
            <person name="Dalal V."/>
            <person name="Srivastava S."/>
            <person name="Dixit A."/>
            <person name="Pal A.K."/>
            <person name="Ghazi I.A."/>
            <person name="Yadav M."/>
            <person name="Pandit A."/>
            <person name="Bhargava A."/>
            <person name="Sureshbabu K."/>
            <person name="Batra K."/>
            <person name="Sharma T.R."/>
            <person name="Mohapatra T."/>
            <person name="Singh N.K."/>
            <person name="Messing J."/>
            <person name="Nelson A.B."/>
            <person name="Fuks G."/>
            <person name="Kavchok S."/>
            <person name="Keizer G."/>
            <person name="Linton E."/>
            <person name="Llaca V."/>
            <person name="Song R."/>
            <person name="Tanyolac B."/>
            <person name="Young S."/>
            <person name="Ho-Il K."/>
            <person name="Hahn J.H."/>
            <person name="Sangsakoo G."/>
            <person name="Vanavichit A."/>
            <person name="de Mattos Luiz.A.T."/>
            <person name="Zimmer P.D."/>
            <person name="Malone G."/>
            <person name="Dellagostin O."/>
            <person name="de Oliveira A.C."/>
            <person name="Bevan M."/>
            <person name="Bancroft I."/>
            <person name="Minx P."/>
            <person name="Cordum H."/>
            <person name="Wilson R."/>
            <person name="Cheng Z."/>
            <person name="Jin W."/>
            <person name="Jiang J."/>
            <person name="Leong S.A."/>
            <person name="Iwama H."/>
            <person name="Gojobori T."/>
            <person name="Itoh T."/>
            <person name="Niimura Y."/>
            <person name="Fujii Y."/>
            <person name="Habara T."/>
            <person name="Sakai H."/>
            <person name="Sato Y."/>
            <person name="Wilson G."/>
            <person name="Kumar K."/>
            <person name="McCouch S."/>
            <person name="Juretic N."/>
            <person name="Hoen D."/>
            <person name="Wright S."/>
            <person name="Bruskiewich R."/>
            <person name="Bureau T."/>
            <person name="Miyao A."/>
            <person name="Hirochika H."/>
            <person name="Nishikawa T."/>
            <person name="Kadowaki K."/>
            <person name="Sugiura M."/>
            <person name="Burr B."/>
            <person name="Sasaki T."/>
        </authorList>
    </citation>
    <scope>NUCLEOTIDE SEQUENCE [LARGE SCALE GENOMIC DNA]</scope>
    <source>
        <strain evidence="3">cv. Nipponbare</strain>
    </source>
</reference>
<sequence length="123" mass="12578">MTSPRGIGGADERAPPVGGSKEVGARWTQSTRALPVGAPRGSHVVATADGEDEVAPTWRHRGSNAGRHGEGHVDGPNPPGVNRAVTGEREPAHRPAGERWRAARWSPTATTGAAAQPGGSGGR</sequence>
<feature type="region of interest" description="Disordered" evidence="1">
    <location>
        <begin position="1"/>
        <end position="123"/>
    </location>
</feature>
<feature type="compositionally biased region" description="Basic and acidic residues" evidence="1">
    <location>
        <begin position="86"/>
        <end position="101"/>
    </location>
</feature>